<name>A0ABD3TN33_9LAMI</name>
<proteinExistence type="predicted"/>
<feature type="domain" description="Phytocyanin" evidence="5">
    <location>
        <begin position="25"/>
        <end position="124"/>
    </location>
</feature>
<dbReference type="Proteomes" id="UP001634393">
    <property type="component" value="Unassembled WGS sequence"/>
</dbReference>
<keyword evidence="7" id="KW-1185">Reference proteome</keyword>
<dbReference type="FunFam" id="2.60.40.420:FF:000034">
    <property type="entry name" value="Cupredoxin superfamily protein"/>
    <property type="match status" value="1"/>
</dbReference>
<evidence type="ECO:0000256" key="2">
    <source>
        <dbReference type="ARBA" id="ARBA00023180"/>
    </source>
</evidence>
<feature type="chain" id="PRO_5044833426" description="Phytocyanin domain-containing protein" evidence="4">
    <location>
        <begin position="25"/>
        <end position="171"/>
    </location>
</feature>
<dbReference type="InterPro" id="IPR039391">
    <property type="entry name" value="Phytocyanin-like"/>
</dbReference>
<evidence type="ECO:0000259" key="5">
    <source>
        <dbReference type="PROSITE" id="PS51485"/>
    </source>
</evidence>
<accession>A0ABD3TN33</accession>
<keyword evidence="3" id="KW-0812">Transmembrane</keyword>
<reference evidence="6 7" key="1">
    <citation type="submission" date="2024-12" db="EMBL/GenBank/DDBJ databases">
        <title>The unique morphological basis and parallel evolutionary history of personate flowers in Penstemon.</title>
        <authorList>
            <person name="Depatie T.H."/>
            <person name="Wessinger C.A."/>
        </authorList>
    </citation>
    <scope>NUCLEOTIDE SEQUENCE [LARGE SCALE GENOMIC DNA]</scope>
    <source>
        <strain evidence="6">WTNN_2</strain>
        <tissue evidence="6">Leaf</tissue>
    </source>
</reference>
<keyword evidence="4" id="KW-0732">Signal</keyword>
<feature type="signal peptide" evidence="4">
    <location>
        <begin position="1"/>
        <end position="24"/>
    </location>
</feature>
<dbReference type="SUPFAM" id="SSF49503">
    <property type="entry name" value="Cupredoxins"/>
    <property type="match status" value="1"/>
</dbReference>
<gene>
    <name evidence="6" type="ORF">ACJIZ3_022348</name>
</gene>
<comment type="caution">
    <text evidence="6">The sequence shown here is derived from an EMBL/GenBank/DDBJ whole genome shotgun (WGS) entry which is preliminary data.</text>
</comment>
<dbReference type="InterPro" id="IPR003245">
    <property type="entry name" value="Phytocyanin_dom"/>
</dbReference>
<evidence type="ECO:0000313" key="7">
    <source>
        <dbReference type="Proteomes" id="UP001634393"/>
    </source>
</evidence>
<dbReference type="Gene3D" id="2.60.40.420">
    <property type="entry name" value="Cupredoxins - blue copper proteins"/>
    <property type="match status" value="1"/>
</dbReference>
<evidence type="ECO:0000313" key="6">
    <source>
        <dbReference type="EMBL" id="KAL3837757.1"/>
    </source>
</evidence>
<organism evidence="6 7">
    <name type="scientific">Penstemon smallii</name>
    <dbReference type="NCBI Taxonomy" id="265156"/>
    <lineage>
        <taxon>Eukaryota</taxon>
        <taxon>Viridiplantae</taxon>
        <taxon>Streptophyta</taxon>
        <taxon>Embryophyta</taxon>
        <taxon>Tracheophyta</taxon>
        <taxon>Spermatophyta</taxon>
        <taxon>Magnoliopsida</taxon>
        <taxon>eudicotyledons</taxon>
        <taxon>Gunneridae</taxon>
        <taxon>Pentapetalae</taxon>
        <taxon>asterids</taxon>
        <taxon>lamiids</taxon>
        <taxon>Lamiales</taxon>
        <taxon>Plantaginaceae</taxon>
        <taxon>Cheloneae</taxon>
        <taxon>Penstemon</taxon>
    </lineage>
</organism>
<dbReference type="EMBL" id="JBJXBP010000003">
    <property type="protein sequence ID" value="KAL3837757.1"/>
    <property type="molecule type" value="Genomic_DNA"/>
</dbReference>
<dbReference type="PROSITE" id="PS51485">
    <property type="entry name" value="PHYTOCYANIN"/>
    <property type="match status" value="1"/>
</dbReference>
<keyword evidence="1" id="KW-1015">Disulfide bond</keyword>
<keyword evidence="2" id="KW-0325">Glycoprotein</keyword>
<evidence type="ECO:0000256" key="1">
    <source>
        <dbReference type="ARBA" id="ARBA00023157"/>
    </source>
</evidence>
<keyword evidence="3" id="KW-0472">Membrane</keyword>
<dbReference type="AlphaFoldDB" id="A0ABD3TN33"/>
<dbReference type="PANTHER" id="PTHR33021">
    <property type="entry name" value="BLUE COPPER PROTEIN"/>
    <property type="match status" value="1"/>
</dbReference>
<evidence type="ECO:0000256" key="3">
    <source>
        <dbReference type="SAM" id="Phobius"/>
    </source>
</evidence>
<dbReference type="InterPro" id="IPR008972">
    <property type="entry name" value="Cupredoxin"/>
</dbReference>
<dbReference type="PANTHER" id="PTHR33021:SF289">
    <property type="entry name" value="EARLY NODULIN-LIKE PROTEIN 5-RELATED"/>
    <property type="match status" value="1"/>
</dbReference>
<keyword evidence="3" id="KW-1133">Transmembrane helix</keyword>
<evidence type="ECO:0000256" key="4">
    <source>
        <dbReference type="SAM" id="SignalP"/>
    </source>
</evidence>
<dbReference type="Pfam" id="PF02298">
    <property type="entry name" value="Cu_bind_like"/>
    <property type="match status" value="1"/>
</dbReference>
<feature type="transmembrane region" description="Helical" evidence="3">
    <location>
        <begin position="150"/>
        <end position="169"/>
    </location>
</feature>
<protein>
    <recommendedName>
        <fullName evidence="5">Phytocyanin domain-containing protein</fullName>
    </recommendedName>
</protein>
<sequence length="171" mass="19098">MASLFKYYLTFALVIFISLHLVMCVELDVGGGKGWVTPTKNDQLYNDWASGNRFKICLCFYYKKDSVLVVTEEEYERCRSAHPMFFSNNGDTVYTLDRPGLFYFISGVAGHCERGLKMIVKVLDQPESPPQVSNQTASDHHKKGGAAVQFNGFGSLILLIIVVVSVIVAPF</sequence>